<dbReference type="Gene3D" id="2.70.98.10">
    <property type="match status" value="1"/>
</dbReference>
<comment type="caution">
    <text evidence="7">The sequence shown here is derived from an EMBL/GenBank/DDBJ whole genome shotgun (WGS) entry which is preliminary data.</text>
</comment>
<evidence type="ECO:0000256" key="3">
    <source>
        <dbReference type="SAM" id="SignalP"/>
    </source>
</evidence>
<dbReference type="Proteomes" id="UP000621856">
    <property type="component" value="Unassembled WGS sequence"/>
</dbReference>
<dbReference type="GO" id="GO:0030246">
    <property type="term" value="F:carbohydrate binding"/>
    <property type="evidence" value="ECO:0007669"/>
    <property type="project" value="InterPro"/>
</dbReference>
<name>A0A8J3ES51_9PROT</name>
<keyword evidence="1 8" id="KW-0378">Hydrolase</keyword>
<dbReference type="InterPro" id="IPR013780">
    <property type="entry name" value="Glyco_hydro_b"/>
</dbReference>
<dbReference type="InterPro" id="IPR029486">
    <property type="entry name" value="GH97_N"/>
</dbReference>
<evidence type="ECO:0000259" key="6">
    <source>
        <dbReference type="Pfam" id="PF14509"/>
    </source>
</evidence>
<protein>
    <submittedName>
        <fullName evidence="7">Alpha-glucosidase</fullName>
    </submittedName>
    <submittedName>
        <fullName evidence="8">Glycoside hydrolase family 97 protein</fullName>
    </submittedName>
</protein>
<dbReference type="InterPro" id="IPR052720">
    <property type="entry name" value="Glycosyl_hydrolase_97"/>
</dbReference>
<feature type="domain" description="Glycosyl-hydrolase 97 N-terminal" evidence="5">
    <location>
        <begin position="27"/>
        <end position="302"/>
    </location>
</feature>
<accession>A0A8J3ES51</accession>
<dbReference type="Gene3D" id="2.60.40.1180">
    <property type="entry name" value="Golgi alpha-mannosidase II"/>
    <property type="match status" value="1"/>
</dbReference>
<dbReference type="EMBL" id="BMGZ01000004">
    <property type="protein sequence ID" value="GGI01420.1"/>
    <property type="molecule type" value="Genomic_DNA"/>
</dbReference>
<dbReference type="InterPro" id="IPR013785">
    <property type="entry name" value="Aldolase_TIM"/>
</dbReference>
<evidence type="ECO:0000259" key="5">
    <source>
        <dbReference type="Pfam" id="PF14508"/>
    </source>
</evidence>
<evidence type="ECO:0000313" key="9">
    <source>
        <dbReference type="Proteomes" id="UP000621856"/>
    </source>
</evidence>
<sequence>MRLAAATALATIAACLAGTASAKDWTVTSPDGELSITARHEAGEGVSWRVDFASDGESRQAIGWSPLGFSMATIQGYERIETVSDFSDGLSFVSADEDEGTDAYTMHTGKQLENEADWNGLSLTFRDDETERLLRIDLRAYDEGVAFRYVVPEKDKFFHEVTGEATGFNFGEGGTHWGAAYDFYTAHHPSYETFYTSQPTGTPTPDDAGTAWGFPSLFEVNDLYVLIHESDVDGSYQGSHLAKDAPGGVYTIAPPMAEESQGFGKNTASWTLPWEMPWRFAIVSDDLADIAESNLVFHLAEPSRVEEDGFVEPGTATWSWLSDHASPTDMAKLKNSIDAAAEMGVEYTLIDANWNTMGDTAMEDLVAYADEKGVGLWFWYNSGGRHNFVGEEPRNIMNDPVKRRAEFAKLQRHGVRGVKVDFWQSDKQDMMAYYHALMADAAEFGIMTNFHGSTIPRGWERTWPHMMTMEAVRGAEFYSFDSQADYTAKAPAQNAIHPFLRNVIGSMDYTPVHFSQFANNTRITTNAHEAALAILFESGVLHLSDSADAYRAIPDEWRDFLGSVPSAWDETKLLAGEIAEYAVVARRKGDAWYVGAINGTGEAMEIDLDLTGIAESGEALFTLSDDGEGGFASDEGTLESVTQTVTLEPNGGLVMVLGEE</sequence>
<organism evidence="7 9">
    <name type="scientific">Aquisalinus luteolus</name>
    <dbReference type="NCBI Taxonomy" id="1566827"/>
    <lineage>
        <taxon>Bacteria</taxon>
        <taxon>Pseudomonadati</taxon>
        <taxon>Pseudomonadota</taxon>
        <taxon>Alphaproteobacteria</taxon>
        <taxon>Parvularculales</taxon>
        <taxon>Parvularculaceae</taxon>
        <taxon>Aquisalinus</taxon>
    </lineage>
</organism>
<dbReference type="GO" id="GO:0016798">
    <property type="term" value="F:hydrolase activity, acting on glycosyl bonds"/>
    <property type="evidence" value="ECO:0007669"/>
    <property type="project" value="UniProtKB-KW"/>
</dbReference>
<evidence type="ECO:0000256" key="1">
    <source>
        <dbReference type="ARBA" id="ARBA00022801"/>
    </source>
</evidence>
<reference evidence="7" key="3">
    <citation type="submission" date="2020-09" db="EMBL/GenBank/DDBJ databases">
        <authorList>
            <person name="Sun Q."/>
            <person name="Zhou Y."/>
        </authorList>
    </citation>
    <scope>NUCLEOTIDE SEQUENCE</scope>
    <source>
        <strain evidence="7">CGMCC 1.14984</strain>
    </source>
</reference>
<dbReference type="InterPro" id="IPR017853">
    <property type="entry name" value="GH"/>
</dbReference>
<gene>
    <name evidence="8" type="ORF">FF098_017005</name>
    <name evidence="7" type="ORF">GCM10011355_32020</name>
</gene>
<feature type="signal peptide" evidence="3">
    <location>
        <begin position="1"/>
        <end position="22"/>
    </location>
</feature>
<dbReference type="Gene3D" id="3.20.20.70">
    <property type="entry name" value="Aldolase class I"/>
    <property type="match status" value="1"/>
</dbReference>
<evidence type="ECO:0000313" key="10">
    <source>
        <dbReference type="Proteomes" id="UP000818603"/>
    </source>
</evidence>
<evidence type="ECO:0000256" key="2">
    <source>
        <dbReference type="ARBA" id="ARBA00023295"/>
    </source>
</evidence>
<dbReference type="InterPro" id="IPR029483">
    <property type="entry name" value="GH97_C"/>
</dbReference>
<dbReference type="AlphaFoldDB" id="A0A8J3ES51"/>
<dbReference type="Pfam" id="PF10566">
    <property type="entry name" value="Glyco_hydro_97"/>
    <property type="match status" value="1"/>
</dbReference>
<dbReference type="PANTHER" id="PTHR35803:SF2">
    <property type="entry name" value="RETAINING ALPHA-GALACTOSIDASE"/>
    <property type="match status" value="1"/>
</dbReference>
<feature type="domain" description="Glycosyl-hydrolase 97 catalytic" evidence="4">
    <location>
        <begin position="319"/>
        <end position="472"/>
    </location>
</feature>
<feature type="chain" id="PRO_5035165101" evidence="3">
    <location>
        <begin position="23"/>
        <end position="660"/>
    </location>
</feature>
<evidence type="ECO:0000313" key="8">
    <source>
        <dbReference type="EMBL" id="NHK29609.1"/>
    </source>
</evidence>
<reference evidence="7" key="1">
    <citation type="journal article" date="2014" name="Int. J. Syst. Evol. Microbiol.">
        <title>Complete genome sequence of Corynebacterium casei LMG S-19264T (=DSM 44701T), isolated from a smear-ripened cheese.</title>
        <authorList>
            <consortium name="US DOE Joint Genome Institute (JGI-PGF)"/>
            <person name="Walter F."/>
            <person name="Albersmeier A."/>
            <person name="Kalinowski J."/>
            <person name="Ruckert C."/>
        </authorList>
    </citation>
    <scope>NUCLEOTIDE SEQUENCE</scope>
    <source>
        <strain evidence="7">CGMCC 1.14984</strain>
    </source>
</reference>
<dbReference type="PANTHER" id="PTHR35803">
    <property type="entry name" value="GLUCAN 1,4-ALPHA-GLUCOSIDASE SUSB-RELATED"/>
    <property type="match status" value="1"/>
</dbReference>
<keyword evidence="2" id="KW-0326">Glycosidase</keyword>
<keyword evidence="10" id="KW-1185">Reference proteome</keyword>
<dbReference type="RefSeq" id="WP_155142834.1">
    <property type="nucleotide sequence ID" value="NZ_BMGZ01000004.1"/>
</dbReference>
<dbReference type="SUPFAM" id="SSF51445">
    <property type="entry name" value="(Trans)glycosidases"/>
    <property type="match status" value="1"/>
</dbReference>
<feature type="domain" description="Glycosyl-hydrolase 97 C-terminal oligomerisation" evidence="6">
    <location>
        <begin position="567"/>
        <end position="657"/>
    </location>
</feature>
<dbReference type="InterPro" id="IPR019563">
    <property type="entry name" value="GH97_catalytic"/>
</dbReference>
<keyword evidence="3" id="KW-0732">Signal</keyword>
<evidence type="ECO:0000313" key="7">
    <source>
        <dbReference type="EMBL" id="GGI01420.1"/>
    </source>
</evidence>
<dbReference type="Pfam" id="PF14509">
    <property type="entry name" value="GH97_C"/>
    <property type="match status" value="1"/>
</dbReference>
<dbReference type="PROSITE" id="PS51257">
    <property type="entry name" value="PROKAR_LIPOPROTEIN"/>
    <property type="match status" value="1"/>
</dbReference>
<dbReference type="EMBL" id="VCJR02000006">
    <property type="protein sequence ID" value="NHK29609.1"/>
    <property type="molecule type" value="Genomic_DNA"/>
</dbReference>
<reference evidence="8 10" key="2">
    <citation type="submission" date="2020-02" db="EMBL/GenBank/DDBJ databases">
        <title>Genome sequence of Parvularcula flava strain NH6-79.</title>
        <authorList>
            <person name="Abdul Karim M.H."/>
            <person name="Lam M.Q."/>
            <person name="Chen S.J."/>
            <person name="Yahya A."/>
            <person name="Shahir S."/>
            <person name="Shamsir M.S."/>
            <person name="Chong C.S."/>
        </authorList>
    </citation>
    <scope>NUCLEOTIDE SEQUENCE [LARGE SCALE GENOMIC DNA]</scope>
    <source>
        <strain evidence="8 10">NH6-79</strain>
    </source>
</reference>
<dbReference type="Pfam" id="PF14508">
    <property type="entry name" value="GH97_N"/>
    <property type="match status" value="1"/>
</dbReference>
<dbReference type="InterPro" id="IPR014718">
    <property type="entry name" value="GH-type_carb-bd"/>
</dbReference>
<evidence type="ECO:0000259" key="4">
    <source>
        <dbReference type="Pfam" id="PF10566"/>
    </source>
</evidence>
<dbReference type="Proteomes" id="UP000818603">
    <property type="component" value="Unassembled WGS sequence"/>
</dbReference>
<proteinExistence type="predicted"/>